<sequence>MHRLARHFGALVGRGRCSADQRQLRAAQSTSSLPLCLTMRLCSSAPSPPQIPSVSSSALFTDDGEFHAGGENRRNLLNGGHPSHPASMPFVPCMNADEGFTEQIIETPGYSEEDAFGHKDPLKAIEQTLKTKRKTLDCDTASSRDPPTSETAASPVHASTVDRTATSAPDIGLEKDVDAVASGRNRRRNRRKRTADAILGDVLHDALLMRDMGEKPTADFVYKRTQERMYEEEYGRKPPSTKENAAKFIPYPPDFHLHRLLPLFGECGSNAAEDVSTDSVSTGAARPVTPAPVYTKNFMNAYAVMAPDPWPERAITPENPVWTRRDVDLDKEKTGGRGLKEWEERVYGLRPGYDVHGEFLDAMDELGHWEVQLIHFLRVVPLSQRRSLPFLHEWYRILVHRVIRAERRYICVRDAALRNTKVSTAVFKRTEQLIDTVRSYYAEAHRSLASANYDPLRMKKSALAPLMRMTDQEFAEWQEVQRQRRNSLAAELA</sequence>
<reference evidence="2" key="1">
    <citation type="submission" date="2019-11" db="EMBL/GenBank/DDBJ databases">
        <title>Leishmania tarentolae CDS.</title>
        <authorList>
            <person name="Goto Y."/>
            <person name="Yamagishi J."/>
        </authorList>
    </citation>
    <scope>NUCLEOTIDE SEQUENCE [LARGE SCALE GENOMIC DNA]</scope>
    <source>
        <strain evidence="2">Parrot Tar II</strain>
    </source>
</reference>
<feature type="compositionally biased region" description="Polar residues" evidence="1">
    <location>
        <begin position="140"/>
        <end position="152"/>
    </location>
</feature>
<gene>
    <name evidence="2" type="ORF">LtaPh_3523300</name>
</gene>
<evidence type="ECO:0000256" key="1">
    <source>
        <dbReference type="SAM" id="MobiDB-lite"/>
    </source>
</evidence>
<accession>A0A640KUF2</accession>
<dbReference type="OrthoDB" id="278006at2759"/>
<dbReference type="Proteomes" id="UP000419144">
    <property type="component" value="Unassembled WGS sequence"/>
</dbReference>
<dbReference type="VEuPathDB" id="TriTrypDB:LtaPh_3523300"/>
<dbReference type="EMBL" id="BLBS01000056">
    <property type="protein sequence ID" value="GET92745.1"/>
    <property type="molecule type" value="Genomic_DNA"/>
</dbReference>
<proteinExistence type="predicted"/>
<evidence type="ECO:0000313" key="2">
    <source>
        <dbReference type="EMBL" id="GET92745.1"/>
    </source>
</evidence>
<evidence type="ECO:0000313" key="3">
    <source>
        <dbReference type="Proteomes" id="UP000419144"/>
    </source>
</evidence>
<name>A0A640KUF2_LEITA</name>
<feature type="region of interest" description="Disordered" evidence="1">
    <location>
        <begin position="135"/>
        <end position="176"/>
    </location>
</feature>
<comment type="caution">
    <text evidence="2">The sequence shown here is derived from an EMBL/GenBank/DDBJ whole genome shotgun (WGS) entry which is preliminary data.</text>
</comment>
<keyword evidence="3" id="KW-1185">Reference proteome</keyword>
<protein>
    <submittedName>
        <fullName evidence="2">Uncharacterized protein</fullName>
    </submittedName>
</protein>
<dbReference type="AlphaFoldDB" id="A0A640KUF2"/>
<organism evidence="2 3">
    <name type="scientific">Leishmania tarentolae</name>
    <name type="common">Sauroleishmania tarentolae</name>
    <dbReference type="NCBI Taxonomy" id="5689"/>
    <lineage>
        <taxon>Eukaryota</taxon>
        <taxon>Discoba</taxon>
        <taxon>Euglenozoa</taxon>
        <taxon>Kinetoplastea</taxon>
        <taxon>Metakinetoplastina</taxon>
        <taxon>Trypanosomatida</taxon>
        <taxon>Trypanosomatidae</taxon>
        <taxon>Leishmaniinae</taxon>
        <taxon>Leishmania</taxon>
        <taxon>lizard Leishmania</taxon>
    </lineage>
</organism>